<dbReference type="AlphaFoldDB" id="A0A5D2RQW0"/>
<dbReference type="Proteomes" id="UP000322667">
    <property type="component" value="Chromosome A01"/>
</dbReference>
<gene>
    <name evidence="2" type="ORF">ES332_A01G086800v1</name>
</gene>
<name>A0A5D2RQW0_GOSTO</name>
<sequence length="89" mass="10321">MKLNPILKFTQTQTKPSTKAHNFNFQQKKKRNLSLRATAAPPRAHHLRFVPRLDSSAPSHYLLQSLQGEQKRNESSSHNRGRNTTEKRM</sequence>
<evidence type="ECO:0000313" key="3">
    <source>
        <dbReference type="Proteomes" id="UP000322667"/>
    </source>
</evidence>
<evidence type="ECO:0000256" key="1">
    <source>
        <dbReference type="SAM" id="MobiDB-lite"/>
    </source>
</evidence>
<protein>
    <submittedName>
        <fullName evidence="2">Uncharacterized protein</fullName>
    </submittedName>
</protein>
<feature type="compositionally biased region" description="Polar residues" evidence="1">
    <location>
        <begin position="58"/>
        <end position="68"/>
    </location>
</feature>
<accession>A0A5D2RQW0</accession>
<proteinExistence type="predicted"/>
<evidence type="ECO:0000313" key="2">
    <source>
        <dbReference type="EMBL" id="TYI42270.1"/>
    </source>
</evidence>
<feature type="compositionally biased region" description="Basic and acidic residues" evidence="1">
    <location>
        <begin position="69"/>
        <end position="89"/>
    </location>
</feature>
<feature type="region of interest" description="Disordered" evidence="1">
    <location>
        <begin position="58"/>
        <end position="89"/>
    </location>
</feature>
<keyword evidence="3" id="KW-1185">Reference proteome</keyword>
<dbReference type="EMBL" id="CM017610">
    <property type="protein sequence ID" value="TYI42270.1"/>
    <property type="molecule type" value="Genomic_DNA"/>
</dbReference>
<reference evidence="2 3" key="1">
    <citation type="submission" date="2019-07" db="EMBL/GenBank/DDBJ databases">
        <title>WGS assembly of Gossypium tomentosum.</title>
        <authorList>
            <person name="Chen Z.J."/>
            <person name="Sreedasyam A."/>
            <person name="Ando A."/>
            <person name="Song Q."/>
            <person name="De L."/>
            <person name="Hulse-Kemp A."/>
            <person name="Ding M."/>
            <person name="Ye W."/>
            <person name="Kirkbride R."/>
            <person name="Jenkins J."/>
            <person name="Plott C."/>
            <person name="Lovell J."/>
            <person name="Lin Y.-M."/>
            <person name="Vaughn R."/>
            <person name="Liu B."/>
            <person name="Li W."/>
            <person name="Simpson S."/>
            <person name="Scheffler B."/>
            <person name="Saski C."/>
            <person name="Grover C."/>
            <person name="Hu G."/>
            <person name="Conover J."/>
            <person name="Carlson J."/>
            <person name="Shu S."/>
            <person name="Boston L."/>
            <person name="Williams M."/>
            <person name="Peterson D."/>
            <person name="Mcgee K."/>
            <person name="Jones D."/>
            <person name="Wendel J."/>
            <person name="Stelly D."/>
            <person name="Grimwood J."/>
            <person name="Schmutz J."/>
        </authorList>
    </citation>
    <scope>NUCLEOTIDE SEQUENCE [LARGE SCALE GENOMIC DNA]</scope>
    <source>
        <strain evidence="2">7179.01</strain>
    </source>
</reference>
<organism evidence="2 3">
    <name type="scientific">Gossypium tomentosum</name>
    <name type="common">Hawaiian cotton</name>
    <name type="synonym">Gossypium sandvicense</name>
    <dbReference type="NCBI Taxonomy" id="34277"/>
    <lineage>
        <taxon>Eukaryota</taxon>
        <taxon>Viridiplantae</taxon>
        <taxon>Streptophyta</taxon>
        <taxon>Embryophyta</taxon>
        <taxon>Tracheophyta</taxon>
        <taxon>Spermatophyta</taxon>
        <taxon>Magnoliopsida</taxon>
        <taxon>eudicotyledons</taxon>
        <taxon>Gunneridae</taxon>
        <taxon>Pentapetalae</taxon>
        <taxon>rosids</taxon>
        <taxon>malvids</taxon>
        <taxon>Malvales</taxon>
        <taxon>Malvaceae</taxon>
        <taxon>Malvoideae</taxon>
        <taxon>Gossypium</taxon>
    </lineage>
</organism>